<dbReference type="InterPro" id="IPR027408">
    <property type="entry name" value="PNPase/RNase_PH_dom_sf"/>
</dbReference>
<dbReference type="PANTHER" id="PTHR11097:SF8">
    <property type="entry name" value="EXOSOME COMPLEX COMPONENT RRP42"/>
    <property type="match status" value="1"/>
</dbReference>
<dbReference type="SUPFAM" id="SSF55666">
    <property type="entry name" value="Ribonuclease PH domain 2-like"/>
    <property type="match status" value="1"/>
</dbReference>
<gene>
    <name evidence="6" type="ORF">B1B_12010</name>
</gene>
<evidence type="ECO:0000259" key="5">
    <source>
        <dbReference type="Pfam" id="PF03725"/>
    </source>
</evidence>
<evidence type="ECO:0000256" key="2">
    <source>
        <dbReference type="ARBA" id="ARBA00022490"/>
    </source>
</evidence>
<feature type="domain" description="Exoribonuclease phosphorolytic" evidence="4">
    <location>
        <begin position="31"/>
        <end position="166"/>
    </location>
</feature>
<protein>
    <submittedName>
        <fullName evidence="6">Exosome complex RNA-binding protein</fullName>
    </submittedName>
</protein>
<dbReference type="InterPro" id="IPR020568">
    <property type="entry name" value="Ribosomal_Su5_D2-typ_SF"/>
</dbReference>
<dbReference type="InterPro" id="IPR036345">
    <property type="entry name" value="ExoRNase_PH_dom2_sf"/>
</dbReference>
<dbReference type="CDD" id="cd11365">
    <property type="entry name" value="RNase_PH_archRRP42"/>
    <property type="match status" value="1"/>
</dbReference>
<evidence type="ECO:0000313" key="6">
    <source>
        <dbReference type="EMBL" id="EQD48539.1"/>
    </source>
</evidence>
<evidence type="ECO:0000256" key="1">
    <source>
        <dbReference type="ARBA" id="ARBA00004496"/>
    </source>
</evidence>
<dbReference type="AlphaFoldDB" id="T1B6G9"/>
<feature type="non-terminal residue" evidence="6">
    <location>
        <position position="267"/>
    </location>
</feature>
<evidence type="ECO:0000256" key="3">
    <source>
        <dbReference type="ARBA" id="ARBA00022835"/>
    </source>
</evidence>
<dbReference type="InterPro" id="IPR015847">
    <property type="entry name" value="ExoRNase_PH_dom2"/>
</dbReference>
<dbReference type="GO" id="GO:0035925">
    <property type="term" value="F:mRNA 3'-UTR AU-rich region binding"/>
    <property type="evidence" value="ECO:0007669"/>
    <property type="project" value="TreeGrafter"/>
</dbReference>
<dbReference type="PANTHER" id="PTHR11097">
    <property type="entry name" value="EXOSOME COMPLEX EXONUCLEASE RIBOSOMAL RNA PROCESSING PROTEIN"/>
    <property type="match status" value="1"/>
</dbReference>
<dbReference type="GO" id="GO:0016075">
    <property type="term" value="P:rRNA catabolic process"/>
    <property type="evidence" value="ECO:0007669"/>
    <property type="project" value="TreeGrafter"/>
</dbReference>
<proteinExistence type="inferred from homology"/>
<dbReference type="FunFam" id="3.30.230.70:FF:000017">
    <property type="entry name" value="Exosome complex component Rrp42"/>
    <property type="match status" value="1"/>
</dbReference>
<accession>T1B6G9</accession>
<comment type="subcellular location">
    <subcellularLocation>
        <location evidence="1">Cytoplasm</location>
    </subcellularLocation>
</comment>
<name>T1B6G9_9ZZZZ</name>
<keyword evidence="3" id="KW-0271">Exosome</keyword>
<dbReference type="InterPro" id="IPR020869">
    <property type="entry name" value="Rrp42_archaea"/>
</dbReference>
<dbReference type="Pfam" id="PF03725">
    <property type="entry name" value="RNase_PH_C"/>
    <property type="match status" value="1"/>
</dbReference>
<dbReference type="Gene3D" id="3.30.230.70">
    <property type="entry name" value="GHMP Kinase, N-terminal domain"/>
    <property type="match status" value="1"/>
</dbReference>
<organism evidence="6">
    <name type="scientific">mine drainage metagenome</name>
    <dbReference type="NCBI Taxonomy" id="410659"/>
    <lineage>
        <taxon>unclassified sequences</taxon>
        <taxon>metagenomes</taxon>
        <taxon>ecological metagenomes</taxon>
    </lineage>
</organism>
<dbReference type="EMBL" id="AUZY01007833">
    <property type="protein sequence ID" value="EQD48539.1"/>
    <property type="molecule type" value="Genomic_DNA"/>
</dbReference>
<dbReference type="InterPro" id="IPR050590">
    <property type="entry name" value="Exosome_comp_Rrp42_subfam"/>
</dbReference>
<keyword evidence="2" id="KW-0963">Cytoplasm</keyword>
<feature type="domain" description="Exoribonuclease phosphorolytic" evidence="5">
    <location>
        <begin position="183"/>
        <end position="244"/>
    </location>
</feature>
<sequence length="267" mass="28086">MSGEVAAEIRTSHILDLAASGKRLDGRGADEYRSVSIAPGYIVTADGSALVRLGDTVVACGVKLELGKPFPDTPNAGVLTTNAELVPLSSPTFEPGPPQPGAIEVSRVVDRAIRAAEAIDLTRLCVTPGEKTWVCYVDIHVLDHSGNLIDAAMLAGVAALAHATVPAKRFGVAETDYPLDLQHLPVECTFVRLGDTIVVDPTFDEEQAAQGRLTIATDELGRVVAMQKGLVGAFSPDDVRSLVTRALAHGERLRAAARGGTSMSKRT</sequence>
<dbReference type="Pfam" id="PF01138">
    <property type="entry name" value="RNase_PH"/>
    <property type="match status" value="1"/>
</dbReference>
<evidence type="ECO:0000259" key="4">
    <source>
        <dbReference type="Pfam" id="PF01138"/>
    </source>
</evidence>
<reference evidence="6" key="1">
    <citation type="submission" date="2013-08" db="EMBL/GenBank/DDBJ databases">
        <authorList>
            <person name="Mendez C."/>
            <person name="Richter M."/>
            <person name="Ferrer M."/>
            <person name="Sanchez J."/>
        </authorList>
    </citation>
    <scope>NUCLEOTIDE SEQUENCE</scope>
</reference>
<reference evidence="6" key="2">
    <citation type="journal article" date="2014" name="ISME J.">
        <title>Microbial stratification in low pH oxic and suboxic macroscopic growths along an acid mine drainage.</title>
        <authorList>
            <person name="Mendez-Garcia C."/>
            <person name="Mesa V."/>
            <person name="Sprenger R.R."/>
            <person name="Richter M."/>
            <person name="Diez M.S."/>
            <person name="Solano J."/>
            <person name="Bargiela R."/>
            <person name="Golyshina O.V."/>
            <person name="Manteca A."/>
            <person name="Ramos J.L."/>
            <person name="Gallego J.R."/>
            <person name="Llorente I."/>
            <person name="Martins Dos Santos V.A."/>
            <person name="Jensen O.N."/>
            <person name="Pelaez A.I."/>
            <person name="Sanchez J."/>
            <person name="Ferrer M."/>
        </authorList>
    </citation>
    <scope>NUCLEOTIDE SEQUENCE</scope>
</reference>
<dbReference type="GO" id="GO:0000177">
    <property type="term" value="C:cytoplasmic exosome (RNase complex)"/>
    <property type="evidence" value="ECO:0007669"/>
    <property type="project" value="TreeGrafter"/>
</dbReference>
<dbReference type="SUPFAM" id="SSF54211">
    <property type="entry name" value="Ribosomal protein S5 domain 2-like"/>
    <property type="match status" value="1"/>
</dbReference>
<comment type="caution">
    <text evidence="6">The sequence shown here is derived from an EMBL/GenBank/DDBJ whole genome shotgun (WGS) entry which is preliminary data.</text>
</comment>
<dbReference type="InterPro" id="IPR001247">
    <property type="entry name" value="ExoRNase_PH_dom1"/>
</dbReference>
<dbReference type="NCBIfam" id="NF003282">
    <property type="entry name" value="PRK04282.1-1"/>
    <property type="match status" value="1"/>
</dbReference>
<dbReference type="HAMAP" id="MF_00622">
    <property type="entry name" value="Exosome_Rrp42"/>
    <property type="match status" value="1"/>
</dbReference>